<dbReference type="EMBL" id="JAVHNS010000020">
    <property type="protein sequence ID" value="KAK6329777.1"/>
    <property type="molecule type" value="Genomic_DNA"/>
</dbReference>
<feature type="region of interest" description="Disordered" evidence="2">
    <location>
        <begin position="430"/>
        <end position="464"/>
    </location>
</feature>
<feature type="compositionally biased region" description="Basic and acidic residues" evidence="2">
    <location>
        <begin position="28"/>
        <end position="41"/>
    </location>
</feature>
<evidence type="ECO:0000313" key="3">
    <source>
        <dbReference type="EMBL" id="KAK6329777.1"/>
    </source>
</evidence>
<feature type="region of interest" description="Disordered" evidence="2">
    <location>
        <begin position="323"/>
        <end position="360"/>
    </location>
</feature>
<sequence>MLPVSPEESKTRRGDRYHRSPQVYSTDTRPEDPAAVPRDDTFSFSSSSPSVRNDFRDSRTLAQTRDHRSSGSLSVTRPGYTDIGIDFGPPLVEQSEDLGRFSGKYETTGSTRETVREDATTPMRGGDEHQTIESGYSKHLPFTTNTMPRPPRSSPSGDMRNDAPATVLDKVKKSDPTTRPSFNSPTAWSPNERPSSIAESPRVNRDTFDRFGVGVRGDSSKDVLSSPSTSTISGHSEIKSLRNDSIRGGHSPPSAWQEKSSKEGSRRGTTGGSTIENLPYIFDDMLGESEVSLPLALGCGPSSTTKAHQDAYDTIESIQSTHAQITKSAQRTPAQSSTIKQNLNDEQPQTQGIEKRPERKLQYRKQKLQAKLKDLGLTQEQFNILQELLLKSSDSRDDSDSAVKKLFDAYKSQLKTLNGLKEISQQRTEANPGFPAIGPKPHSQQQPDQVSQRDQDTGLSPTWGRLLEERQLQIDVLMEKNTQLTVENEGAQKAIVAFNEKLEKQADRMKKQNAKEDMLRSELEKAQYKLSSATEKVRRLEHENQTAVETQNSEAFYQRKYSENKTLNANLALELKAEREKSNALQEKLESIENDNSSSTVDAETLALSYDVQHLKSEDDRHAAQITDLRKANKGLRKKVETQSDNLDRVLKELSSVKQELDKKRRELKSEKASRSALDTQLLESQNLHDELLKENGTLSSSNKRLVEGLEADQEKQKSRRSFLKLEQEAKSKLEADLCEIQRSYEKLEQEKYILSSDYKRLSKDLMAKEKELMNEKKNFASEQALKSRYETDLAKLEGLNETLQRSNDDLSSKCEKLAQDLEDKVRELDSERRLSETGQESKSAYEAERIETRNLREKLDLERKALESAQSKLLELQSEIRNFKDIRIRQQSDAETHLQSKISGLESELLAQQQLQVDLSSRGTFNARTINELNEELKKIRQENDAVQEEVSELRRGRKRLEEEKNTLKREKADLQENAMNAENSYSRRIQQLQDEMNIAKQGLELEINSLQDQLASEKSKQLETSNKRSLEQNSMPDSSEIITGLRRDISQLKQELTIRIESEKNLESRIETLRLDKRNTEEGYDTQLKEREDSYRKEKKELRSRIKERECQLEQAATDVGNLKKRNNILEERIQQRQAMETSAAQIEIDRLVAELEASHQTVQVLENRLNVSSSEKDEQYVLMQRKDGQIDLLNQKIQVMDEAASNAAREQRHTYAQINALTSALREQEQKAQESQQEVAILSARADYKDRCIASLQEVIESSTHEINGIEVLRQQIHEKTREIESLQEKFHGQEDQVRKAQMAAFTNLETVKHSFLEDNEIEQKLKHEVFASLEKWVREYIPRKKVAAGEGWDEDLVTALKELSNPSAVESLGQRYPQILGQALLSHFATENILNQPFRLLSSPQGALNSESSVSGVLQNLYESFLRFDTAQGHDWRFKTFQLLSQVRLQTHSGNEHLRRTQVDYCELLARSFINGPVKALLGPCSSESERLGKLARAFSTIAEVSLKIWSQKAFLNVRGFLDFRSTPFNWDSPHVQAHALHHLSRPDRTHSRDGDPIHMVVQPEIVAYGNEEGVDYDKEKVWARAVVVLSS</sequence>
<feature type="compositionally biased region" description="Polar residues" evidence="2">
    <location>
        <begin position="177"/>
        <end position="198"/>
    </location>
</feature>
<feature type="compositionally biased region" description="Basic and acidic residues" evidence="2">
    <location>
        <begin position="1018"/>
        <end position="1032"/>
    </location>
</feature>
<feature type="compositionally biased region" description="Basic and acidic residues" evidence="2">
    <location>
        <begin position="7"/>
        <end position="18"/>
    </location>
</feature>
<feature type="compositionally biased region" description="Basic and acidic residues" evidence="2">
    <location>
        <begin position="236"/>
        <end position="247"/>
    </location>
</feature>
<feature type="coiled-coil region" evidence="1">
    <location>
        <begin position="1065"/>
        <end position="1248"/>
    </location>
</feature>
<gene>
    <name evidence="3" type="ORF">TWF730_006076</name>
</gene>
<feature type="compositionally biased region" description="Low complexity" evidence="2">
    <location>
        <begin position="225"/>
        <end position="235"/>
    </location>
</feature>
<comment type="caution">
    <text evidence="3">The sequence shown here is derived from an EMBL/GenBank/DDBJ whole genome shotgun (WGS) entry which is preliminary data.</text>
</comment>
<feature type="region of interest" description="Disordered" evidence="2">
    <location>
        <begin position="829"/>
        <end position="849"/>
    </location>
</feature>
<feature type="compositionally biased region" description="Polar residues" evidence="2">
    <location>
        <begin position="323"/>
        <end position="352"/>
    </location>
</feature>
<protein>
    <submittedName>
        <fullName evidence="3">Uncharacterized protein</fullName>
    </submittedName>
</protein>
<reference evidence="3 4" key="1">
    <citation type="submission" date="2019-10" db="EMBL/GenBank/DDBJ databases">
        <authorList>
            <person name="Palmer J.M."/>
        </authorList>
    </citation>
    <scope>NUCLEOTIDE SEQUENCE [LARGE SCALE GENOMIC DNA]</scope>
    <source>
        <strain evidence="3 4">TWF730</strain>
    </source>
</reference>
<evidence type="ECO:0000256" key="1">
    <source>
        <dbReference type="SAM" id="Coils"/>
    </source>
</evidence>
<evidence type="ECO:0000313" key="4">
    <source>
        <dbReference type="Proteomes" id="UP001373714"/>
    </source>
</evidence>
<feature type="region of interest" description="Disordered" evidence="2">
    <location>
        <begin position="1"/>
        <end position="276"/>
    </location>
</feature>
<organism evidence="3 4">
    <name type="scientific">Orbilia blumenaviensis</name>
    <dbReference type="NCBI Taxonomy" id="1796055"/>
    <lineage>
        <taxon>Eukaryota</taxon>
        <taxon>Fungi</taxon>
        <taxon>Dikarya</taxon>
        <taxon>Ascomycota</taxon>
        <taxon>Pezizomycotina</taxon>
        <taxon>Orbiliomycetes</taxon>
        <taxon>Orbiliales</taxon>
        <taxon>Orbiliaceae</taxon>
        <taxon>Orbilia</taxon>
    </lineage>
</organism>
<feature type="compositionally biased region" description="Basic and acidic residues" evidence="2">
    <location>
        <begin position="53"/>
        <end position="69"/>
    </location>
</feature>
<feature type="coiled-coil region" evidence="1">
    <location>
        <begin position="495"/>
        <end position="595"/>
    </location>
</feature>
<proteinExistence type="predicted"/>
<feature type="coiled-coil region" evidence="1">
    <location>
        <begin position="626"/>
        <end position="674"/>
    </location>
</feature>
<feature type="region of interest" description="Disordered" evidence="2">
    <location>
        <begin position="1018"/>
        <end position="1039"/>
    </location>
</feature>
<keyword evidence="1" id="KW-0175">Coiled coil</keyword>
<dbReference type="Proteomes" id="UP001373714">
    <property type="component" value="Unassembled WGS sequence"/>
</dbReference>
<name>A0AAV9TW01_9PEZI</name>
<accession>A0AAV9TW01</accession>
<evidence type="ECO:0000256" key="2">
    <source>
        <dbReference type="SAM" id="MobiDB-lite"/>
    </source>
</evidence>
<keyword evidence="4" id="KW-1185">Reference proteome</keyword>
<feature type="coiled-coil region" evidence="1">
    <location>
        <begin position="1273"/>
        <end position="1307"/>
    </location>
</feature>
<feature type="compositionally biased region" description="Basic and acidic residues" evidence="2">
    <location>
        <begin position="113"/>
        <end position="131"/>
    </location>
</feature>